<keyword evidence="2" id="KW-1185">Reference proteome</keyword>
<proteinExistence type="predicted"/>
<evidence type="ECO:0000313" key="1">
    <source>
        <dbReference type="EMBL" id="CAL1381270.1"/>
    </source>
</evidence>
<name>A0AAV2E5X9_9ROSI</name>
<dbReference type="InterPro" id="IPR012340">
    <property type="entry name" value="NA-bd_OB-fold"/>
</dbReference>
<evidence type="ECO:0000313" key="2">
    <source>
        <dbReference type="Proteomes" id="UP001497516"/>
    </source>
</evidence>
<sequence length="195" mass="22359">MVALDAKGDAIWIQVPKTKLNKFVGDMFIEFTSGTTMVPVADVVPPFSEYCFRFLKHEDIYPNRGQRILLLDVVGQLKGHYRTRESTSTNRNSKHKEITIMLLEGIPVKVVLWGRFPSILEKIIDASNNRNVVLVNTFVFVSEWNDELKLSSSGVTIIYDRLNLNEVNVLKERTVDNAPKLIEEEKILAHFRLKN</sequence>
<dbReference type="EMBL" id="OZ034817">
    <property type="protein sequence ID" value="CAL1381270.1"/>
    <property type="molecule type" value="Genomic_DNA"/>
</dbReference>
<gene>
    <name evidence="1" type="ORF">LTRI10_LOCUS22659</name>
</gene>
<accession>A0AAV2E5X9</accession>
<dbReference type="AlphaFoldDB" id="A0AAV2E5X9"/>
<dbReference type="Gene3D" id="2.40.50.140">
    <property type="entry name" value="Nucleic acid-binding proteins"/>
    <property type="match status" value="1"/>
</dbReference>
<dbReference type="Proteomes" id="UP001497516">
    <property type="component" value="Chromosome 4"/>
</dbReference>
<organism evidence="1 2">
    <name type="scientific">Linum trigynum</name>
    <dbReference type="NCBI Taxonomy" id="586398"/>
    <lineage>
        <taxon>Eukaryota</taxon>
        <taxon>Viridiplantae</taxon>
        <taxon>Streptophyta</taxon>
        <taxon>Embryophyta</taxon>
        <taxon>Tracheophyta</taxon>
        <taxon>Spermatophyta</taxon>
        <taxon>Magnoliopsida</taxon>
        <taxon>eudicotyledons</taxon>
        <taxon>Gunneridae</taxon>
        <taxon>Pentapetalae</taxon>
        <taxon>rosids</taxon>
        <taxon>fabids</taxon>
        <taxon>Malpighiales</taxon>
        <taxon>Linaceae</taxon>
        <taxon>Linum</taxon>
    </lineage>
</organism>
<dbReference type="SUPFAM" id="SSF50249">
    <property type="entry name" value="Nucleic acid-binding proteins"/>
    <property type="match status" value="1"/>
</dbReference>
<protein>
    <submittedName>
        <fullName evidence="1">Uncharacterized protein</fullName>
    </submittedName>
</protein>
<reference evidence="1 2" key="1">
    <citation type="submission" date="2024-04" db="EMBL/GenBank/DDBJ databases">
        <authorList>
            <person name="Fracassetti M."/>
        </authorList>
    </citation>
    <scope>NUCLEOTIDE SEQUENCE [LARGE SCALE GENOMIC DNA]</scope>
</reference>